<accession>A0A934VCZ5</accession>
<feature type="compositionally biased region" description="Basic and acidic residues" evidence="1">
    <location>
        <begin position="187"/>
        <end position="204"/>
    </location>
</feature>
<protein>
    <submittedName>
        <fullName evidence="2">Uncharacterized protein</fullName>
    </submittedName>
</protein>
<proteinExistence type="predicted"/>
<gene>
    <name evidence="2" type="ORF">JIN81_01880</name>
</gene>
<dbReference type="Proteomes" id="UP000658278">
    <property type="component" value="Unassembled WGS sequence"/>
</dbReference>
<evidence type="ECO:0000313" key="2">
    <source>
        <dbReference type="EMBL" id="MBK1825754.1"/>
    </source>
</evidence>
<feature type="region of interest" description="Disordered" evidence="1">
    <location>
        <begin position="187"/>
        <end position="209"/>
    </location>
</feature>
<reference evidence="2" key="1">
    <citation type="submission" date="2021-01" db="EMBL/GenBank/DDBJ databases">
        <title>Modified the classification status of verrucomicrobia.</title>
        <authorList>
            <person name="Feng X."/>
        </authorList>
    </citation>
    <scope>NUCLEOTIDE SEQUENCE</scope>
    <source>
        <strain evidence="2">KCTC 22201</strain>
    </source>
</reference>
<evidence type="ECO:0000313" key="3">
    <source>
        <dbReference type="Proteomes" id="UP000658278"/>
    </source>
</evidence>
<dbReference type="AlphaFoldDB" id="A0A934VCZ5"/>
<sequence>MKMLCTLGWLGSGILALAQTETSTEEIDLPARRQSVEIMKEHIEMREARLEEVVEDLKQRGDGIDKRIGRVVDSLVKLKDSESSKTRISMLKSEAAHDLMKMIETYQAERRRLVEQAKKDPDAPLESLAALVKKIDERIETRAAQVVKLVESIPGAKDVKKYESAGGGYYGNGWGWRNERISDTWRQNRRDGVQSKKARDEARQALESSISDLERRRDAAAAQLKRNDLTEVEREIQKFELEHVQSLLGIRHKQLVEVSRPAKAPAEAASKDEADSMKGLFEDAVTHLSSDFNDTLRLYRQALAENEKLHALRLNLAAREKWLAENDPDWKGGE</sequence>
<organism evidence="2 3">
    <name type="scientific">Haloferula rosea</name>
    <dbReference type="NCBI Taxonomy" id="490093"/>
    <lineage>
        <taxon>Bacteria</taxon>
        <taxon>Pseudomonadati</taxon>
        <taxon>Verrucomicrobiota</taxon>
        <taxon>Verrucomicrobiia</taxon>
        <taxon>Verrucomicrobiales</taxon>
        <taxon>Verrucomicrobiaceae</taxon>
        <taxon>Haloferula</taxon>
    </lineage>
</organism>
<evidence type="ECO:0000256" key="1">
    <source>
        <dbReference type="SAM" id="MobiDB-lite"/>
    </source>
</evidence>
<comment type="caution">
    <text evidence="2">The sequence shown here is derived from an EMBL/GenBank/DDBJ whole genome shotgun (WGS) entry which is preliminary data.</text>
</comment>
<keyword evidence="3" id="KW-1185">Reference proteome</keyword>
<dbReference type="EMBL" id="JAENII010000001">
    <property type="protein sequence ID" value="MBK1825754.1"/>
    <property type="molecule type" value="Genomic_DNA"/>
</dbReference>
<name>A0A934VCZ5_9BACT</name>